<dbReference type="SMART" id="SM00780">
    <property type="entry name" value="PIG-X"/>
    <property type="match status" value="1"/>
</dbReference>
<dbReference type="RefSeq" id="XP_029356460.1">
    <property type="nucleotide sequence ID" value="XM_029500600.1"/>
</dbReference>
<keyword evidence="4 10" id="KW-0337">GPI-anchor biosynthesis</keyword>
<feature type="signal peptide" evidence="10">
    <location>
        <begin position="1"/>
        <end position="17"/>
    </location>
</feature>
<evidence type="ECO:0000256" key="3">
    <source>
        <dbReference type="ARBA" id="ARBA00010345"/>
    </source>
</evidence>
<dbReference type="GO" id="GO:0005789">
    <property type="term" value="C:endoplasmic reticulum membrane"/>
    <property type="evidence" value="ECO:0007669"/>
    <property type="project" value="UniProtKB-SubCell"/>
</dbReference>
<dbReference type="GeneID" id="115042393"/>
<reference evidence="11" key="1">
    <citation type="submission" date="2021-04" db="EMBL/GenBank/DDBJ databases">
        <authorList>
            <consortium name="Wellcome Sanger Institute Data Sharing"/>
        </authorList>
    </citation>
    <scope>NUCLEOTIDE SEQUENCE [LARGE SCALE GENOMIC DNA]</scope>
</reference>
<dbReference type="OMA" id="ALSKYMW"/>
<comment type="function">
    <text evidence="10">Stabilizing subunit of the glycosylphosphatidylinositol-mannosyltransferase I complex which catalyzes the transfer of the first mannose, via an alpha-1,4 bond from a dolichol-phosphate-mannose (Dol-P-Man) to the glucosaminyl acyl phosphatidylinositol (GlcN-(acyl)PI) intermediate to generate alpha-D-Man-(1-&gt;4)-alpha-D-GlcN-(1-&gt;6)-(1-radyl,2-acyl-sn-glycero-3-phospho)-2-acyl-inositol and participates in the sixth step of the glycosylphosphatidylinositol-anchor biosynthesis. Probably acts by stabilizing the mannosyltransferase PIGM.</text>
</comment>
<evidence type="ECO:0000256" key="6">
    <source>
        <dbReference type="ARBA" id="ARBA00022824"/>
    </source>
</evidence>
<evidence type="ECO:0000256" key="10">
    <source>
        <dbReference type="RuleBase" id="RU366056"/>
    </source>
</evidence>
<evidence type="ECO:0000256" key="4">
    <source>
        <dbReference type="ARBA" id="ARBA00022502"/>
    </source>
</evidence>
<dbReference type="Proteomes" id="UP000472264">
    <property type="component" value="Chromosome 4"/>
</dbReference>
<reference evidence="11" key="3">
    <citation type="submission" date="2025-09" db="UniProtKB">
        <authorList>
            <consortium name="Ensembl"/>
        </authorList>
    </citation>
    <scope>IDENTIFICATION</scope>
</reference>
<evidence type="ECO:0000256" key="1">
    <source>
        <dbReference type="ARBA" id="ARBA00004389"/>
    </source>
</evidence>
<keyword evidence="9" id="KW-0325">Glycoprotein</keyword>
<evidence type="ECO:0000256" key="2">
    <source>
        <dbReference type="ARBA" id="ARBA00004687"/>
    </source>
</evidence>
<feature type="chain" id="PRO_5025711389" description="Phosphatidylinositol-glycan biosynthesis class X protein" evidence="10">
    <location>
        <begin position="18"/>
        <end position="248"/>
    </location>
</feature>
<dbReference type="CTD" id="54965"/>
<protein>
    <recommendedName>
        <fullName evidence="10">Phosphatidylinositol-glycan biosynthesis class X protein</fullName>
    </recommendedName>
</protein>
<comment type="subcellular location">
    <subcellularLocation>
        <location evidence="1 10">Endoplasmic reticulum membrane</location>
        <topology evidence="1 10">Single-pass membrane protein</topology>
    </subcellularLocation>
</comment>
<dbReference type="FunCoup" id="A0A665VTL2">
    <property type="interactions" value="353"/>
</dbReference>
<keyword evidence="10" id="KW-0732">Signal</keyword>
<dbReference type="InterPro" id="IPR013233">
    <property type="entry name" value="PIG-X/PBN1"/>
</dbReference>
<proteinExistence type="inferred from homology"/>
<evidence type="ECO:0000256" key="5">
    <source>
        <dbReference type="ARBA" id="ARBA00022692"/>
    </source>
</evidence>
<evidence type="ECO:0000256" key="8">
    <source>
        <dbReference type="ARBA" id="ARBA00023136"/>
    </source>
</evidence>
<keyword evidence="5 10" id="KW-0812">Transmembrane</keyword>
<comment type="pathway">
    <text evidence="2 10">Glycolipid biosynthesis; glycosylphosphatidylinositol-anchor biosynthesis.</text>
</comment>
<dbReference type="OrthoDB" id="5546453at2759"/>
<dbReference type="AlphaFoldDB" id="A0A665VTL2"/>
<keyword evidence="6 10" id="KW-0256">Endoplasmic reticulum</keyword>
<reference evidence="11" key="2">
    <citation type="submission" date="2025-08" db="UniProtKB">
        <authorList>
            <consortium name="Ensembl"/>
        </authorList>
    </citation>
    <scope>IDENTIFICATION</scope>
</reference>
<name>A0A665VTL2_ECHNA</name>
<accession>A0A665VTL2</accession>
<keyword evidence="12" id="KW-1185">Reference proteome</keyword>
<evidence type="ECO:0000313" key="12">
    <source>
        <dbReference type="Proteomes" id="UP000472264"/>
    </source>
</evidence>
<comment type="similarity">
    <text evidence="3 10">Belongs to the PIGX family.</text>
</comment>
<keyword evidence="8 10" id="KW-0472">Membrane</keyword>
<dbReference type="PANTHER" id="PTHR28650">
    <property type="entry name" value="PHOSPHATIDYLINOSITOL-GLYCAN BIOSYNTHESIS CLASS X PROTEIN"/>
    <property type="match status" value="1"/>
</dbReference>
<dbReference type="GO" id="GO:0006506">
    <property type="term" value="P:GPI anchor biosynthetic process"/>
    <property type="evidence" value="ECO:0007669"/>
    <property type="project" value="UniProtKB-UniPathway"/>
</dbReference>
<evidence type="ECO:0000256" key="9">
    <source>
        <dbReference type="ARBA" id="ARBA00023180"/>
    </source>
</evidence>
<gene>
    <name evidence="11" type="primary">pigx</name>
</gene>
<evidence type="ECO:0000313" key="11">
    <source>
        <dbReference type="Ensembl" id="ENSENLP00000034913.1"/>
    </source>
</evidence>
<dbReference type="PANTHER" id="PTHR28650:SF1">
    <property type="entry name" value="PHOSPHATIDYLINOSITOL-GLYCAN BIOSYNTHESIS CLASS X PROTEIN"/>
    <property type="match status" value="1"/>
</dbReference>
<dbReference type="InterPro" id="IPR040039">
    <property type="entry name" value="PIGX"/>
</dbReference>
<sequence>MYFVLVAVLTCLATCHCLNRMDEDENHCGQLKQWLESTSVSVSVDISKKGFHRDLITNIDLSPDVPRGIRVLLVYRWPSGVYVDPYQLASLRDQSDWQILLDSSIDLEVPAHKTLGFVTYVYPNHGDPPPRELKVVIPMHGRYHEPSSQKTFTSVDMQPPELLLQTEKCMQLNSFEPHAIVDAPCTVHNSSMCPWVKVQFQQEHGPVSFQLPVGDGSLVIPVCSGTLLVTIICCVLLSKYTWKHRISL</sequence>
<dbReference type="Pfam" id="PF08320">
    <property type="entry name" value="PIG-X"/>
    <property type="match status" value="1"/>
</dbReference>
<feature type="transmembrane region" description="Helical" evidence="10">
    <location>
        <begin position="218"/>
        <end position="238"/>
    </location>
</feature>
<dbReference type="Ensembl" id="ENSENLT00000035858.1">
    <property type="protein sequence ID" value="ENSENLP00000034913.1"/>
    <property type="gene ID" value="ENSENLG00000015285.1"/>
</dbReference>
<dbReference type="UniPathway" id="UPA00196"/>
<keyword evidence="7 10" id="KW-1133">Transmembrane helix</keyword>
<dbReference type="InParanoid" id="A0A665VTL2"/>
<organism evidence="11 12">
    <name type="scientific">Echeneis naucrates</name>
    <name type="common">Live sharksucker</name>
    <dbReference type="NCBI Taxonomy" id="173247"/>
    <lineage>
        <taxon>Eukaryota</taxon>
        <taxon>Metazoa</taxon>
        <taxon>Chordata</taxon>
        <taxon>Craniata</taxon>
        <taxon>Vertebrata</taxon>
        <taxon>Euteleostomi</taxon>
        <taxon>Actinopterygii</taxon>
        <taxon>Neopterygii</taxon>
        <taxon>Teleostei</taxon>
        <taxon>Neoteleostei</taxon>
        <taxon>Acanthomorphata</taxon>
        <taxon>Carangaria</taxon>
        <taxon>Carangiformes</taxon>
        <taxon>Echeneidae</taxon>
        <taxon>Echeneis</taxon>
    </lineage>
</organism>
<evidence type="ECO:0000256" key="7">
    <source>
        <dbReference type="ARBA" id="ARBA00022989"/>
    </source>
</evidence>